<dbReference type="InterPro" id="IPR011049">
    <property type="entry name" value="Serralysin-like_metalloprot_C"/>
</dbReference>
<dbReference type="GO" id="GO:0005509">
    <property type="term" value="F:calcium ion binding"/>
    <property type="evidence" value="ECO:0007669"/>
    <property type="project" value="InterPro"/>
</dbReference>
<dbReference type="AlphaFoldDB" id="A0A840Y5A6"/>
<accession>A0A840Y5A6</accession>
<comment type="subcellular location">
    <subcellularLocation>
        <location evidence="1">Secreted</location>
    </subcellularLocation>
</comment>
<dbReference type="GO" id="GO:0005576">
    <property type="term" value="C:extracellular region"/>
    <property type="evidence" value="ECO:0007669"/>
    <property type="project" value="UniProtKB-SubCell"/>
</dbReference>
<protein>
    <submittedName>
        <fullName evidence="4">Ca2+-binding RTX toxin-like protein</fullName>
    </submittedName>
</protein>
<dbReference type="InterPro" id="IPR001343">
    <property type="entry name" value="Hemolysn_Ca-bd"/>
</dbReference>
<evidence type="ECO:0000256" key="1">
    <source>
        <dbReference type="ARBA" id="ARBA00004613"/>
    </source>
</evidence>
<dbReference type="PANTHER" id="PTHR38340:SF1">
    <property type="entry name" value="S-LAYER PROTEIN"/>
    <property type="match status" value="1"/>
</dbReference>
<keyword evidence="5" id="KW-1185">Reference proteome</keyword>
<dbReference type="PROSITE" id="PS00330">
    <property type="entry name" value="HEMOLYSIN_CALCIUM"/>
    <property type="match status" value="5"/>
</dbReference>
<dbReference type="SUPFAM" id="SSF51120">
    <property type="entry name" value="beta-Roll"/>
    <property type="match status" value="3"/>
</dbReference>
<dbReference type="Proteomes" id="UP000580654">
    <property type="component" value="Unassembled WGS sequence"/>
</dbReference>
<dbReference type="PRINTS" id="PR00313">
    <property type="entry name" value="CABNDNGRPT"/>
</dbReference>
<dbReference type="Gene3D" id="2.150.10.10">
    <property type="entry name" value="Serralysin-like metalloprotease, C-terminal"/>
    <property type="match status" value="3"/>
</dbReference>
<evidence type="ECO:0000313" key="4">
    <source>
        <dbReference type="EMBL" id="MBB5695925.1"/>
    </source>
</evidence>
<evidence type="ECO:0000256" key="3">
    <source>
        <dbReference type="SAM" id="MobiDB-lite"/>
    </source>
</evidence>
<evidence type="ECO:0000313" key="5">
    <source>
        <dbReference type="Proteomes" id="UP000580654"/>
    </source>
</evidence>
<dbReference type="RefSeq" id="WP_075822437.1">
    <property type="nucleotide sequence ID" value="NZ_JACIJD010000025.1"/>
</dbReference>
<feature type="region of interest" description="Disordered" evidence="3">
    <location>
        <begin position="288"/>
        <end position="319"/>
    </location>
</feature>
<dbReference type="InterPro" id="IPR018511">
    <property type="entry name" value="Hemolysin-typ_Ca-bd_CS"/>
</dbReference>
<organism evidence="4 5">
    <name type="scientific">Muricoccus pecuniae</name>
    <dbReference type="NCBI Taxonomy" id="693023"/>
    <lineage>
        <taxon>Bacteria</taxon>
        <taxon>Pseudomonadati</taxon>
        <taxon>Pseudomonadota</taxon>
        <taxon>Alphaproteobacteria</taxon>
        <taxon>Acetobacterales</taxon>
        <taxon>Roseomonadaceae</taxon>
        <taxon>Muricoccus</taxon>
    </lineage>
</organism>
<reference evidence="4 5" key="1">
    <citation type="submission" date="2020-08" db="EMBL/GenBank/DDBJ databases">
        <title>Genomic Encyclopedia of Type Strains, Phase IV (KMG-IV): sequencing the most valuable type-strain genomes for metagenomic binning, comparative biology and taxonomic classification.</title>
        <authorList>
            <person name="Goeker M."/>
        </authorList>
    </citation>
    <scope>NUCLEOTIDE SEQUENCE [LARGE SCALE GENOMIC DNA]</scope>
    <source>
        <strain evidence="4 5">DSM 25622</strain>
    </source>
</reference>
<keyword evidence="2" id="KW-0964">Secreted</keyword>
<dbReference type="Pfam" id="PF00353">
    <property type="entry name" value="HemolysinCabind"/>
    <property type="match status" value="5"/>
</dbReference>
<dbReference type="EMBL" id="JACIJD010000025">
    <property type="protein sequence ID" value="MBB5695925.1"/>
    <property type="molecule type" value="Genomic_DNA"/>
</dbReference>
<gene>
    <name evidence="4" type="ORF">FHS87_003993</name>
</gene>
<evidence type="ECO:0000256" key="2">
    <source>
        <dbReference type="ARBA" id="ARBA00022525"/>
    </source>
</evidence>
<dbReference type="PANTHER" id="PTHR38340">
    <property type="entry name" value="S-LAYER PROTEIN"/>
    <property type="match status" value="1"/>
</dbReference>
<proteinExistence type="predicted"/>
<name>A0A840Y5A6_9PROT</name>
<dbReference type="InterPro" id="IPR050557">
    <property type="entry name" value="RTX_toxin/Mannuronan_C5-epim"/>
</dbReference>
<sequence length="481" mass="49544">MAHNPQHFGLSSGRDFQRAFGDYDLRIGQAHFDFFSGSDAMDVQFGRANADILLGNAQNDDLLGGRGSDVLVGGAGMDHIDGGKGNDLLIGGDAADGLRGADGRDYLSEGVGHGDLEGGAGNDVLSGGLGGDAFIVDPTSGHDIVVDFQAGPGILDHIAFREITPEELTFQDTAAGVKISWADGEGSVLLAGIEKADLAQDDFMFADDRYLLQPTSADADHVSAVSFAKDEGFNLSAPDITDSTTPATTIHFDEFNVQIGAAQAEALAGTDARDFYFGLGGDDRLSGAAEDDNLTGDAGNDTLDGGMGQDHLVGGAGDDQLFGGDQADNLMGEDGKDTLYAGAGHDMLEGGGGDDVLNGGDGADAFIVSPDSGNDVVTGGFDAGPGAFDHIAFRDITPDEVTMADTTGGVLVSWTTDQGTGSLLLEGLTKSEMAQDDFMFNADAGTSGAFVNDPAITDEGSLYLFRDGTTTTDVQQDYLLA</sequence>
<comment type="caution">
    <text evidence="4">The sequence shown here is derived from an EMBL/GenBank/DDBJ whole genome shotgun (WGS) entry which is preliminary data.</text>
</comment>